<dbReference type="Proteomes" id="UP000887565">
    <property type="component" value="Unplaced"/>
</dbReference>
<evidence type="ECO:0000313" key="2">
    <source>
        <dbReference type="Proteomes" id="UP000887565"/>
    </source>
</evidence>
<feature type="transmembrane region" description="Helical" evidence="1">
    <location>
        <begin position="12"/>
        <end position="29"/>
    </location>
</feature>
<keyword evidence="2" id="KW-1185">Reference proteome</keyword>
<accession>A0A915KJ55</accession>
<sequence length="77" mass="8762">HLVKHGIDFLGINNLLLCKWPLILIRIVYITTRNRSMKGLAGSIEILKDASSEETRQGDGIFNLSRDQIVPNIKWSM</sequence>
<dbReference type="WBParaSite" id="nRc.2.0.1.t37909-RA">
    <property type="protein sequence ID" value="nRc.2.0.1.t37909-RA"/>
    <property type="gene ID" value="nRc.2.0.1.g37909"/>
</dbReference>
<keyword evidence="1" id="KW-1133">Transmembrane helix</keyword>
<dbReference type="AlphaFoldDB" id="A0A915KJ55"/>
<reference evidence="3" key="1">
    <citation type="submission" date="2022-11" db="UniProtKB">
        <authorList>
            <consortium name="WormBaseParasite"/>
        </authorList>
    </citation>
    <scope>IDENTIFICATION</scope>
</reference>
<organism evidence="2 3">
    <name type="scientific">Romanomermis culicivorax</name>
    <name type="common">Nematode worm</name>
    <dbReference type="NCBI Taxonomy" id="13658"/>
    <lineage>
        <taxon>Eukaryota</taxon>
        <taxon>Metazoa</taxon>
        <taxon>Ecdysozoa</taxon>
        <taxon>Nematoda</taxon>
        <taxon>Enoplea</taxon>
        <taxon>Dorylaimia</taxon>
        <taxon>Mermithida</taxon>
        <taxon>Mermithoidea</taxon>
        <taxon>Mermithidae</taxon>
        <taxon>Romanomermis</taxon>
    </lineage>
</organism>
<evidence type="ECO:0000313" key="3">
    <source>
        <dbReference type="WBParaSite" id="nRc.2.0.1.t37909-RA"/>
    </source>
</evidence>
<protein>
    <submittedName>
        <fullName evidence="3">Uncharacterized protein</fullName>
    </submittedName>
</protein>
<evidence type="ECO:0000256" key="1">
    <source>
        <dbReference type="SAM" id="Phobius"/>
    </source>
</evidence>
<keyword evidence="1" id="KW-0812">Transmembrane</keyword>
<name>A0A915KJ55_ROMCU</name>
<proteinExistence type="predicted"/>
<keyword evidence="1" id="KW-0472">Membrane</keyword>